<dbReference type="InterPro" id="IPR016047">
    <property type="entry name" value="M23ase_b-sheet_dom"/>
</dbReference>
<dbReference type="Pfam" id="PF01551">
    <property type="entry name" value="Peptidase_M23"/>
    <property type="match status" value="1"/>
</dbReference>
<comment type="caution">
    <text evidence="3">The sequence shown here is derived from an EMBL/GenBank/DDBJ whole genome shotgun (WGS) entry which is preliminary data.</text>
</comment>
<dbReference type="GO" id="GO:0009253">
    <property type="term" value="P:peptidoglycan catabolic process"/>
    <property type="evidence" value="ECO:0007669"/>
    <property type="project" value="InterPro"/>
</dbReference>
<dbReference type="SUPFAM" id="SSF51445">
    <property type="entry name" value="(Trans)glycosidases"/>
    <property type="match status" value="1"/>
</dbReference>
<proteinExistence type="inferred from homology"/>
<accession>A0A2W5CX61</accession>
<evidence type="ECO:0000313" key="4">
    <source>
        <dbReference type="Proteomes" id="UP000249451"/>
    </source>
</evidence>
<dbReference type="PANTHER" id="PTHR21666:SF270">
    <property type="entry name" value="MUREIN HYDROLASE ACTIVATOR ENVC"/>
    <property type="match status" value="1"/>
</dbReference>
<evidence type="ECO:0000313" key="3">
    <source>
        <dbReference type="EMBL" id="PZO98548.1"/>
    </source>
</evidence>
<dbReference type="InterPro" id="IPR017853">
    <property type="entry name" value="GH"/>
</dbReference>
<evidence type="ECO:0000256" key="1">
    <source>
        <dbReference type="ARBA" id="ARBA00010646"/>
    </source>
</evidence>
<dbReference type="GO" id="GO:0016998">
    <property type="term" value="P:cell wall macromolecule catabolic process"/>
    <property type="evidence" value="ECO:0007669"/>
    <property type="project" value="InterPro"/>
</dbReference>
<dbReference type="CDD" id="cd12797">
    <property type="entry name" value="M23_peptidase"/>
    <property type="match status" value="1"/>
</dbReference>
<dbReference type="Gene3D" id="3.20.20.80">
    <property type="entry name" value="Glycosidases"/>
    <property type="match status" value="1"/>
</dbReference>
<dbReference type="SUPFAM" id="SSF51261">
    <property type="entry name" value="Duplicated hybrid motif"/>
    <property type="match status" value="1"/>
</dbReference>
<reference evidence="3 4" key="1">
    <citation type="submission" date="2017-11" db="EMBL/GenBank/DDBJ databases">
        <title>Infants hospitalized years apart are colonized by the same room-sourced microbial strains.</title>
        <authorList>
            <person name="Brooks B."/>
            <person name="Olm M.R."/>
            <person name="Firek B.A."/>
            <person name="Baker R."/>
            <person name="Thomas B.C."/>
            <person name="Morowitz M.J."/>
            <person name="Banfield J.F."/>
        </authorList>
    </citation>
    <scope>NUCLEOTIDE SEQUENCE [LARGE SCALE GENOMIC DNA]</scope>
    <source>
        <strain evidence="3">S2_012_000_R3_87</strain>
    </source>
</reference>
<dbReference type="CDD" id="cd00599">
    <property type="entry name" value="GH25_muramidase"/>
    <property type="match status" value="1"/>
</dbReference>
<dbReference type="Pfam" id="PF01183">
    <property type="entry name" value="Glyco_hydro_25"/>
    <property type="match status" value="1"/>
</dbReference>
<dbReference type="PANTHER" id="PTHR21666">
    <property type="entry name" value="PEPTIDASE-RELATED"/>
    <property type="match status" value="1"/>
</dbReference>
<name>A0A2W5CX61_9CORY</name>
<protein>
    <submittedName>
        <fullName evidence="3">1,4-beta-N-acetylmuramidase</fullName>
    </submittedName>
</protein>
<organism evidence="3 4">
    <name type="scientific">Corynebacterium urealyticum</name>
    <dbReference type="NCBI Taxonomy" id="43771"/>
    <lineage>
        <taxon>Bacteria</taxon>
        <taxon>Bacillati</taxon>
        <taxon>Actinomycetota</taxon>
        <taxon>Actinomycetes</taxon>
        <taxon>Mycobacteriales</taxon>
        <taxon>Corynebacteriaceae</taxon>
        <taxon>Corynebacterium</taxon>
    </lineage>
</organism>
<feature type="domain" description="M23ase beta-sheet core" evidence="2">
    <location>
        <begin position="24"/>
        <end position="118"/>
    </location>
</feature>
<dbReference type="GO" id="GO:0004222">
    <property type="term" value="F:metalloendopeptidase activity"/>
    <property type="evidence" value="ECO:0007669"/>
    <property type="project" value="TreeGrafter"/>
</dbReference>
<gene>
    <name evidence="3" type="ORF">DI609_10405</name>
</gene>
<dbReference type="InterPro" id="IPR050570">
    <property type="entry name" value="Cell_wall_metabolism_enzyme"/>
</dbReference>
<sequence>MVTYPMKPGTYQVSSGYGPRWGTFHAGLDFAAPIGTPIYAAADGVVVEGRERYNVSGFGSWIWLDCQDSAGKDFIYGHVKHDGIMVKAGDRVRAGQQIGVVGNEGQSTGPHLHFEVWGSPGRLGGAHQDPAPYLAGAAQPGESHARPVGKQGGTLFGVDVSEHQDGMSLKQAKREGIDFAIIRTTDGTHRDRCYRSHLDDAEGAGMLTAAYHYLRNPSEGTSVAQQVQASLEVMGDKKRPMWIDVETNVGLHVGHIRACKAEFERRGVRVIGCYSYVPYWEGRISPSEPDSHEFGAFWVAAYGQNPRGNPREIYPGDQHRQWDYPLGNQKPALWQYGSNAQVSGYSVDINAYRGTRAQLESIFTGKKTTSEKGPLMALSDQEQRELLEKTRTIHHELTHRFQTRVRSQDGDLEPYRDTLVGYVLETDRKVEDMHKNMLPSIWRKITSKLGKEKK</sequence>
<comment type="similarity">
    <text evidence="1">Belongs to the glycosyl hydrolase 25 family.</text>
</comment>
<dbReference type="AlphaFoldDB" id="A0A2W5CX61"/>
<dbReference type="InterPro" id="IPR002053">
    <property type="entry name" value="Glyco_hydro_25"/>
</dbReference>
<dbReference type="EMBL" id="QFNY01000278">
    <property type="protein sequence ID" value="PZO98548.1"/>
    <property type="molecule type" value="Genomic_DNA"/>
</dbReference>
<dbReference type="Proteomes" id="UP000249451">
    <property type="component" value="Unassembled WGS sequence"/>
</dbReference>
<dbReference type="GO" id="GO:0003796">
    <property type="term" value="F:lysozyme activity"/>
    <property type="evidence" value="ECO:0007669"/>
    <property type="project" value="InterPro"/>
</dbReference>
<evidence type="ECO:0000259" key="2">
    <source>
        <dbReference type="Pfam" id="PF01551"/>
    </source>
</evidence>
<dbReference type="Gene3D" id="2.70.70.10">
    <property type="entry name" value="Glucose Permease (Domain IIA)"/>
    <property type="match status" value="1"/>
</dbReference>
<dbReference type="InterPro" id="IPR011055">
    <property type="entry name" value="Dup_hybrid_motif"/>
</dbReference>
<dbReference type="PROSITE" id="PS51904">
    <property type="entry name" value="GLYCOSYL_HYDROL_F25_2"/>
    <property type="match status" value="1"/>
</dbReference>